<sequence>MKSTPLTIPVLILFEPKAFGDDRGYFFESFNQRTFKAAIGRPVSFVQDNHSCSAKDAAGSPLRQAEVFI</sequence>
<evidence type="ECO:0000313" key="1">
    <source>
        <dbReference type="EMBL" id="QXH51539.1"/>
    </source>
</evidence>
<organism evidence="1 2">
    <name type="scientific">Pseudomonas fakonensis</name>
    <dbReference type="NCBI Taxonomy" id="2842355"/>
    <lineage>
        <taxon>Bacteria</taxon>
        <taxon>Pseudomonadati</taxon>
        <taxon>Pseudomonadota</taxon>
        <taxon>Gammaproteobacteria</taxon>
        <taxon>Pseudomonadales</taxon>
        <taxon>Pseudomonadaceae</taxon>
        <taxon>Pseudomonas</taxon>
    </lineage>
</organism>
<name>A0ABX8N6C3_9PSED</name>
<protein>
    <submittedName>
        <fullName evidence="1">dTDP-4-dehydrorhamnose 3,5-epimerase family protein</fullName>
    </submittedName>
</protein>
<reference evidence="1" key="1">
    <citation type="journal article" date="2021" name="Microorganisms">
        <title>The Ever-Expanding Pseudomonas Genus: Description of 43 New Species and Partition of the Pseudomonas putida Group.</title>
        <authorList>
            <person name="Girard L."/>
            <person name="Lood C."/>
            <person name="Hofte M."/>
            <person name="Vandamme P."/>
            <person name="Rokni-Zadeh H."/>
            <person name="van Noort V."/>
            <person name="Lavigne R."/>
            <person name="De Mot R."/>
        </authorList>
    </citation>
    <scope>NUCLEOTIDE SEQUENCE</scope>
    <source>
        <strain evidence="1">COW40</strain>
    </source>
</reference>
<dbReference type="InterPro" id="IPR000888">
    <property type="entry name" value="RmlC-like"/>
</dbReference>
<accession>A0ABX8N6C3</accession>
<proteinExistence type="predicted"/>
<dbReference type="EMBL" id="CP077076">
    <property type="protein sequence ID" value="QXH51539.1"/>
    <property type="molecule type" value="Genomic_DNA"/>
</dbReference>
<keyword evidence="2" id="KW-1185">Reference proteome</keyword>
<gene>
    <name evidence="1" type="ORF">KSS94_27005</name>
</gene>
<dbReference type="Pfam" id="PF00908">
    <property type="entry name" value="dTDP_sugar_isom"/>
    <property type="match status" value="1"/>
</dbReference>
<evidence type="ECO:0000313" key="2">
    <source>
        <dbReference type="Proteomes" id="UP001046350"/>
    </source>
</evidence>
<dbReference type="Proteomes" id="UP001046350">
    <property type="component" value="Chromosome"/>
</dbReference>